<feature type="compositionally biased region" description="Basic and acidic residues" evidence="1">
    <location>
        <begin position="1"/>
        <end position="21"/>
    </location>
</feature>
<feature type="region of interest" description="Disordered" evidence="1">
    <location>
        <begin position="1"/>
        <end position="118"/>
    </location>
</feature>
<reference evidence="2 3" key="1">
    <citation type="submission" date="2018-04" db="EMBL/GenBank/DDBJ databases">
        <title>Pseudomonas sp. nov., isolated from mangrove soil.</title>
        <authorList>
            <person name="Chen C."/>
        </authorList>
    </citation>
    <scope>NUCLEOTIDE SEQUENCE [LARGE SCALE GENOMIC DNA]</scope>
    <source>
        <strain evidence="2 3">TC-11</strain>
    </source>
</reference>
<comment type="caution">
    <text evidence="2">The sequence shown here is derived from an EMBL/GenBank/DDBJ whole genome shotgun (WGS) entry which is preliminary data.</text>
</comment>
<protein>
    <submittedName>
        <fullName evidence="2">Termination factor Rho</fullName>
    </submittedName>
</protein>
<dbReference type="EMBL" id="QASN01000002">
    <property type="protein sequence ID" value="PTU76426.1"/>
    <property type="molecule type" value="Genomic_DNA"/>
</dbReference>
<dbReference type="AlphaFoldDB" id="A0A2T5PFB0"/>
<feature type="compositionally biased region" description="Polar residues" evidence="1">
    <location>
        <begin position="83"/>
        <end position="94"/>
    </location>
</feature>
<gene>
    <name evidence="2" type="ORF">DBO85_01940</name>
</gene>
<evidence type="ECO:0000313" key="2">
    <source>
        <dbReference type="EMBL" id="PTU76426.1"/>
    </source>
</evidence>
<accession>A0A2T5PFB0</accession>
<evidence type="ECO:0000313" key="3">
    <source>
        <dbReference type="Proteomes" id="UP000244064"/>
    </source>
</evidence>
<sequence length="130" mass="14088">MSRGEKDKYTETQKRKAEHIEQSYAAKGIPEAEAEARAWATVNKQSGGGEKKGGSGQRKSPAAKSAARKDSARRAVATRKGHSPNQAPARSSGSLDRLTKDELMQRAARQGITGRSRMRKAELIDALRVA</sequence>
<evidence type="ECO:0000256" key="1">
    <source>
        <dbReference type="SAM" id="MobiDB-lite"/>
    </source>
</evidence>
<keyword evidence="3" id="KW-1185">Reference proteome</keyword>
<dbReference type="OrthoDB" id="200313at2"/>
<proteinExistence type="predicted"/>
<dbReference type="RefSeq" id="WP_108104748.1">
    <property type="nucleotide sequence ID" value="NZ_QASN01000002.1"/>
</dbReference>
<name>A0A2T5PFB0_9PSED</name>
<organism evidence="2 3">
    <name type="scientific">Pseudomonas mangrovi</name>
    <dbReference type="NCBI Taxonomy" id="2161748"/>
    <lineage>
        <taxon>Bacteria</taxon>
        <taxon>Pseudomonadati</taxon>
        <taxon>Pseudomonadota</taxon>
        <taxon>Gammaproteobacteria</taxon>
        <taxon>Pseudomonadales</taxon>
        <taxon>Pseudomonadaceae</taxon>
        <taxon>Pseudomonas</taxon>
    </lineage>
</organism>
<dbReference type="Proteomes" id="UP000244064">
    <property type="component" value="Unassembled WGS sequence"/>
</dbReference>